<protein>
    <submittedName>
        <fullName evidence="3">Regulator of chromosome condensation 1/beta-lactamase-inhibitor protein II</fullName>
    </submittedName>
</protein>
<feature type="repeat" description="RCC1" evidence="1">
    <location>
        <begin position="132"/>
        <end position="187"/>
    </location>
</feature>
<dbReference type="EMBL" id="VDMD01000005">
    <property type="protein sequence ID" value="TRM65551.1"/>
    <property type="molecule type" value="Genomic_DNA"/>
</dbReference>
<evidence type="ECO:0000313" key="4">
    <source>
        <dbReference type="Proteomes" id="UP000320762"/>
    </source>
</evidence>
<name>A0A550CL60_9AGAR</name>
<dbReference type="InterPro" id="IPR000408">
    <property type="entry name" value="Reg_chr_condens"/>
</dbReference>
<evidence type="ECO:0000259" key="2">
    <source>
        <dbReference type="Pfam" id="PF12937"/>
    </source>
</evidence>
<dbReference type="InterPro" id="IPR051553">
    <property type="entry name" value="Ran_GTPase-activating"/>
</dbReference>
<feature type="domain" description="F-box" evidence="2">
    <location>
        <begin position="6"/>
        <end position="46"/>
    </location>
</feature>
<dbReference type="InterPro" id="IPR009091">
    <property type="entry name" value="RCC1/BLIP-II"/>
</dbReference>
<gene>
    <name evidence="3" type="ORF">BD626DRAFT_398917</name>
</gene>
<dbReference type="GO" id="GO:0005085">
    <property type="term" value="F:guanyl-nucleotide exchange factor activity"/>
    <property type="evidence" value="ECO:0007669"/>
    <property type="project" value="TreeGrafter"/>
</dbReference>
<dbReference type="Pfam" id="PF12937">
    <property type="entry name" value="F-box-like"/>
    <property type="match status" value="1"/>
</dbReference>
<dbReference type="InterPro" id="IPR001810">
    <property type="entry name" value="F-box_dom"/>
</dbReference>
<evidence type="ECO:0000256" key="1">
    <source>
        <dbReference type="PROSITE-ProRule" id="PRU00235"/>
    </source>
</evidence>
<feature type="repeat" description="RCC1" evidence="1">
    <location>
        <begin position="76"/>
        <end position="131"/>
    </location>
</feature>
<dbReference type="AlphaFoldDB" id="A0A550CL60"/>
<dbReference type="OrthoDB" id="61110at2759"/>
<dbReference type="Proteomes" id="UP000320762">
    <property type="component" value="Unassembled WGS sequence"/>
</dbReference>
<dbReference type="SUPFAM" id="SSF50985">
    <property type="entry name" value="RCC1/BLIP-II"/>
    <property type="match status" value="1"/>
</dbReference>
<keyword evidence="4" id="KW-1185">Reference proteome</keyword>
<proteinExistence type="predicted"/>
<dbReference type="STRING" id="97359.A0A550CL60"/>
<dbReference type="SUPFAM" id="SSF81383">
    <property type="entry name" value="F-box domain"/>
    <property type="match status" value="1"/>
</dbReference>
<sequence length="530" mass="58130">MAGLTELPVEIFTDYILPFLPVSDILRLAQTCKFFALICADDTFWKLRVKEDYNFTGAGTARTSGWKFIYRGLYHPRVYVWGEKSCNRLGLQRFPKTSIADVPFPTPLHIPGARVVHLEAGGMSFHAIDSDGTLYVWGALDGSTGTLRSDGFSEPGKRAERPLRLRLPAATRTVSCGRLHSSTLDANNHIWTFLNWGRPFRLSSALLDPQHTVSIQVECGWHFSSILTKSGDVFVWFPGDGDLQTCITDRMRAMDSDGDKKVLAAEDGSIPCVTWDVDLDPVRLPPLPPLPDLPNTGDASDDEETKLIQIAGMDCHLIGLTNRGHVLRYGSLSGQEHASRGRWEYLPKFSELAHIREHPSFSGDNAPLKAPEALKITHVTAHFMNFVAYSTGSSSVVLIGDTDTNEEMEAQVVPELQNRSVISVVIGDYHKGALTSDGKLLTWGAYSKGALGLGDPGKLLVGTPGAFADERALQIAMDRGRGQPPNVEVPTEVRFDHGLTKPRDRFCFSATAAGWHMGALVIDLTVSSES</sequence>
<accession>A0A550CL60</accession>
<dbReference type="Gene3D" id="1.20.1280.50">
    <property type="match status" value="1"/>
</dbReference>
<dbReference type="PRINTS" id="PR00633">
    <property type="entry name" value="RCCNDNSATION"/>
</dbReference>
<dbReference type="PANTHER" id="PTHR45982:SF3">
    <property type="entry name" value="F-BOX PROTEIN POF9"/>
    <property type="match status" value="1"/>
</dbReference>
<reference evidence="3 4" key="1">
    <citation type="journal article" date="2019" name="New Phytol.">
        <title>Comparative genomics reveals unique wood-decay strategies and fruiting body development in the Schizophyllaceae.</title>
        <authorList>
            <person name="Almasi E."/>
            <person name="Sahu N."/>
            <person name="Krizsan K."/>
            <person name="Balint B."/>
            <person name="Kovacs G.M."/>
            <person name="Kiss B."/>
            <person name="Cseklye J."/>
            <person name="Drula E."/>
            <person name="Henrissat B."/>
            <person name="Nagy I."/>
            <person name="Chovatia M."/>
            <person name="Adam C."/>
            <person name="LaButti K."/>
            <person name="Lipzen A."/>
            <person name="Riley R."/>
            <person name="Grigoriev I.V."/>
            <person name="Nagy L.G."/>
        </authorList>
    </citation>
    <scope>NUCLEOTIDE SEQUENCE [LARGE SCALE GENOMIC DNA]</scope>
    <source>
        <strain evidence="3 4">NL-1724</strain>
    </source>
</reference>
<dbReference type="PANTHER" id="PTHR45982">
    <property type="entry name" value="REGULATOR OF CHROMOSOME CONDENSATION"/>
    <property type="match status" value="1"/>
</dbReference>
<dbReference type="Gene3D" id="2.130.10.30">
    <property type="entry name" value="Regulator of chromosome condensation 1/beta-lactamase-inhibitor protein II"/>
    <property type="match status" value="2"/>
</dbReference>
<dbReference type="PROSITE" id="PS50012">
    <property type="entry name" value="RCC1_3"/>
    <property type="match status" value="2"/>
</dbReference>
<dbReference type="InterPro" id="IPR036047">
    <property type="entry name" value="F-box-like_dom_sf"/>
</dbReference>
<organism evidence="3 4">
    <name type="scientific">Schizophyllum amplum</name>
    <dbReference type="NCBI Taxonomy" id="97359"/>
    <lineage>
        <taxon>Eukaryota</taxon>
        <taxon>Fungi</taxon>
        <taxon>Dikarya</taxon>
        <taxon>Basidiomycota</taxon>
        <taxon>Agaricomycotina</taxon>
        <taxon>Agaricomycetes</taxon>
        <taxon>Agaricomycetidae</taxon>
        <taxon>Agaricales</taxon>
        <taxon>Schizophyllaceae</taxon>
        <taxon>Schizophyllum</taxon>
    </lineage>
</organism>
<dbReference type="GO" id="GO:0005737">
    <property type="term" value="C:cytoplasm"/>
    <property type="evidence" value="ECO:0007669"/>
    <property type="project" value="TreeGrafter"/>
</dbReference>
<evidence type="ECO:0000313" key="3">
    <source>
        <dbReference type="EMBL" id="TRM65551.1"/>
    </source>
</evidence>
<comment type="caution">
    <text evidence="3">The sequence shown here is derived from an EMBL/GenBank/DDBJ whole genome shotgun (WGS) entry which is preliminary data.</text>
</comment>